<dbReference type="RefSeq" id="WP_392795874.1">
    <property type="nucleotide sequence ID" value="NZ_CP108125.1"/>
</dbReference>
<keyword evidence="3" id="KW-1185">Reference proteome</keyword>
<evidence type="ECO:0000313" key="2">
    <source>
        <dbReference type="EMBL" id="WTO87780.1"/>
    </source>
</evidence>
<protein>
    <submittedName>
        <fullName evidence="2">Uncharacterized protein</fullName>
    </submittedName>
</protein>
<gene>
    <name evidence="2" type="ORF">OHU27_01570</name>
</gene>
<feature type="region of interest" description="Disordered" evidence="1">
    <location>
        <begin position="1"/>
        <end position="20"/>
    </location>
</feature>
<organism evidence="2 3">
    <name type="scientific">Streptomyces nigra</name>
    <dbReference type="NCBI Taxonomy" id="1827580"/>
    <lineage>
        <taxon>Bacteria</taxon>
        <taxon>Bacillati</taxon>
        <taxon>Actinomycetota</taxon>
        <taxon>Actinomycetes</taxon>
        <taxon>Kitasatosporales</taxon>
        <taxon>Streptomycetaceae</taxon>
        <taxon>Streptomyces</taxon>
    </lineage>
</organism>
<evidence type="ECO:0000256" key="1">
    <source>
        <dbReference type="SAM" id="MobiDB-lite"/>
    </source>
</evidence>
<name>A0ABZ1JAA9_9ACTN</name>
<dbReference type="Proteomes" id="UP001622690">
    <property type="component" value="Chromosome"/>
</dbReference>
<reference evidence="2 3" key="1">
    <citation type="submission" date="2022-10" db="EMBL/GenBank/DDBJ databases">
        <title>The complete genomes of actinobacterial strains from the NBC collection.</title>
        <authorList>
            <person name="Joergensen T.S."/>
            <person name="Alvarez Arevalo M."/>
            <person name="Sterndorff E.B."/>
            <person name="Faurdal D."/>
            <person name="Vuksanovic O."/>
            <person name="Mourched A.-S."/>
            <person name="Charusanti P."/>
            <person name="Shaw S."/>
            <person name="Blin K."/>
            <person name="Weber T."/>
        </authorList>
    </citation>
    <scope>NUCLEOTIDE SEQUENCE [LARGE SCALE GENOMIC DNA]</scope>
    <source>
        <strain evidence="2 3">NBC_00206</strain>
    </source>
</reference>
<evidence type="ECO:0000313" key="3">
    <source>
        <dbReference type="Proteomes" id="UP001622690"/>
    </source>
</evidence>
<sequence>MDLDGGAVGADAELDDPLRGPGAAPPAVLLLGLAPLQRRDLGVDALDPQGVPDAQRAQSVQVGRQVVEHIFDSKLKIHPVRPRVFDYLFDTVKG</sequence>
<accession>A0ABZ1JAA9</accession>
<proteinExistence type="predicted"/>
<dbReference type="EMBL" id="CP108125">
    <property type="protein sequence ID" value="WTO87780.1"/>
    <property type="molecule type" value="Genomic_DNA"/>
</dbReference>